<dbReference type="AlphaFoldDB" id="A0A0R1VWZ6"/>
<keyword evidence="13" id="KW-0325">Glycoprotein</keyword>
<evidence type="ECO:0000256" key="9">
    <source>
        <dbReference type="ARBA" id="ARBA00022989"/>
    </source>
</evidence>
<evidence type="ECO:0000256" key="3">
    <source>
        <dbReference type="ARBA" id="ARBA00022676"/>
    </source>
</evidence>
<name>A0A0R1VWZ6_9LACO</name>
<dbReference type="GO" id="GO:0015012">
    <property type="term" value="P:heparan sulfate proteoglycan biosynthetic process"/>
    <property type="evidence" value="ECO:0007669"/>
    <property type="project" value="TreeGrafter"/>
</dbReference>
<keyword evidence="16" id="KW-1185">Reference proteome</keyword>
<evidence type="ECO:0000256" key="8">
    <source>
        <dbReference type="ARBA" id="ARBA00022968"/>
    </source>
</evidence>
<dbReference type="STRING" id="1423750.FC89_GL002116"/>
<evidence type="ECO:0000256" key="4">
    <source>
        <dbReference type="ARBA" id="ARBA00022679"/>
    </source>
</evidence>
<dbReference type="PANTHER" id="PTHR46025:SF3">
    <property type="entry name" value="XYLOSYLTRANSFERASE OXT"/>
    <property type="match status" value="1"/>
</dbReference>
<evidence type="ECO:0000256" key="6">
    <source>
        <dbReference type="ARBA" id="ARBA00022723"/>
    </source>
</evidence>
<protein>
    <recommendedName>
        <fullName evidence="14">Peptide O-xylosyltransferase</fullName>
    </recommendedName>
</protein>
<keyword evidence="12" id="KW-1015">Disulfide bond</keyword>
<dbReference type="OrthoDB" id="7943907at2"/>
<evidence type="ECO:0000256" key="13">
    <source>
        <dbReference type="ARBA" id="ARBA00023180"/>
    </source>
</evidence>
<keyword evidence="5" id="KW-0812">Transmembrane</keyword>
<dbReference type="GeneID" id="98318052"/>
<dbReference type="GO" id="GO:0050650">
    <property type="term" value="P:chondroitin sulfate proteoglycan biosynthetic process"/>
    <property type="evidence" value="ECO:0007669"/>
    <property type="project" value="TreeGrafter"/>
</dbReference>
<dbReference type="InterPro" id="IPR003406">
    <property type="entry name" value="Glyco_trans_14"/>
</dbReference>
<evidence type="ECO:0000256" key="2">
    <source>
        <dbReference type="ARBA" id="ARBA00004648"/>
    </source>
</evidence>
<evidence type="ECO:0000256" key="12">
    <source>
        <dbReference type="ARBA" id="ARBA00023157"/>
    </source>
</evidence>
<dbReference type="RefSeq" id="WP_057870788.1">
    <property type="nucleotide sequence ID" value="NZ_AZGB01000003.1"/>
</dbReference>
<evidence type="ECO:0000256" key="5">
    <source>
        <dbReference type="ARBA" id="ARBA00022692"/>
    </source>
</evidence>
<keyword evidence="7" id="KW-0256">Endoplasmic reticulum</keyword>
<dbReference type="PATRIC" id="fig|1423750.3.peg.2156"/>
<gene>
    <name evidence="15" type="ORF">FC89_GL002116</name>
</gene>
<evidence type="ECO:0000313" key="16">
    <source>
        <dbReference type="Proteomes" id="UP000051451"/>
    </source>
</evidence>
<keyword evidence="11" id="KW-0472">Membrane</keyword>
<evidence type="ECO:0000256" key="7">
    <source>
        <dbReference type="ARBA" id="ARBA00022824"/>
    </source>
</evidence>
<proteinExistence type="predicted"/>
<accession>A0A0R1VWZ6</accession>
<dbReference type="Proteomes" id="UP000051451">
    <property type="component" value="Unassembled WGS sequence"/>
</dbReference>
<sequence length="335" mass="39381">MYRQAFLLIMYKSSNSLIDLLKVLKTSGGDVFVHVDKKSDLNTLKKINEFTNVEIIKERFNISWGGFNMVKAMIALLKAAYNKNADYTHYVFLSGSDYPVWNGKKINRFFSSHRNKELVNAYCMTNNGCVHCSSKITKYYFFDHMNHIKTLSRIYNLFMSEVYRRKRKNSFISVGKKRLKVYFGSQWFAITNDCAKYVLSKVSNKQLINYFKHSLAPDEMFFHTIIFNSKFGMNNLIGGPVEYSPKWNLFNYTFLDSSFLNCGEEIRIPKLLEKIRITSKKDKSRKNVGRGSIRFLNEKYFDEIIKSGYPFCRKIDDNYSNKLISELEMNVCRKR</sequence>
<evidence type="ECO:0000256" key="11">
    <source>
        <dbReference type="ARBA" id="ARBA00023136"/>
    </source>
</evidence>
<organism evidence="15 16">
    <name type="scientific">Liquorilactobacillus ghanensis DSM 18630</name>
    <dbReference type="NCBI Taxonomy" id="1423750"/>
    <lineage>
        <taxon>Bacteria</taxon>
        <taxon>Bacillati</taxon>
        <taxon>Bacillota</taxon>
        <taxon>Bacilli</taxon>
        <taxon>Lactobacillales</taxon>
        <taxon>Lactobacillaceae</taxon>
        <taxon>Liquorilactobacillus</taxon>
    </lineage>
</organism>
<dbReference type="InterPro" id="IPR043538">
    <property type="entry name" value="XYLT"/>
</dbReference>
<dbReference type="Pfam" id="PF02485">
    <property type="entry name" value="Branch"/>
    <property type="match status" value="1"/>
</dbReference>
<evidence type="ECO:0000256" key="10">
    <source>
        <dbReference type="ARBA" id="ARBA00023034"/>
    </source>
</evidence>
<keyword evidence="3" id="KW-0328">Glycosyltransferase</keyword>
<reference evidence="15 16" key="1">
    <citation type="journal article" date="2015" name="Genome Announc.">
        <title>Expanding the biotechnology potential of lactobacilli through comparative genomics of 213 strains and associated genera.</title>
        <authorList>
            <person name="Sun Z."/>
            <person name="Harris H.M."/>
            <person name="McCann A."/>
            <person name="Guo C."/>
            <person name="Argimon S."/>
            <person name="Zhang W."/>
            <person name="Yang X."/>
            <person name="Jeffery I.B."/>
            <person name="Cooney J.C."/>
            <person name="Kagawa T.F."/>
            <person name="Liu W."/>
            <person name="Song Y."/>
            <person name="Salvetti E."/>
            <person name="Wrobel A."/>
            <person name="Rasinkangas P."/>
            <person name="Parkhill J."/>
            <person name="Rea M.C."/>
            <person name="O'Sullivan O."/>
            <person name="Ritari J."/>
            <person name="Douillard F.P."/>
            <person name="Paul Ross R."/>
            <person name="Yang R."/>
            <person name="Briner A.E."/>
            <person name="Felis G.E."/>
            <person name="de Vos W.M."/>
            <person name="Barrangou R."/>
            <person name="Klaenhammer T.R."/>
            <person name="Caufield P.W."/>
            <person name="Cui Y."/>
            <person name="Zhang H."/>
            <person name="O'Toole P.W."/>
        </authorList>
    </citation>
    <scope>NUCLEOTIDE SEQUENCE [LARGE SCALE GENOMIC DNA]</scope>
    <source>
        <strain evidence="15 16">DSM 18630</strain>
    </source>
</reference>
<keyword evidence="9" id="KW-1133">Transmembrane helix</keyword>
<comment type="caution">
    <text evidence="15">The sequence shown here is derived from an EMBL/GenBank/DDBJ whole genome shotgun (WGS) entry which is preliminary data.</text>
</comment>
<dbReference type="EMBL" id="AZGB01000003">
    <property type="protein sequence ID" value="KRM08004.1"/>
    <property type="molecule type" value="Genomic_DNA"/>
</dbReference>
<evidence type="ECO:0000256" key="14">
    <source>
        <dbReference type="ARBA" id="ARBA00042865"/>
    </source>
</evidence>
<keyword evidence="8" id="KW-0735">Signal-anchor</keyword>
<evidence type="ECO:0000256" key="1">
    <source>
        <dbReference type="ARBA" id="ARBA00004323"/>
    </source>
</evidence>
<keyword evidence="10" id="KW-0333">Golgi apparatus</keyword>
<keyword evidence="6" id="KW-0479">Metal-binding</keyword>
<evidence type="ECO:0000313" key="15">
    <source>
        <dbReference type="EMBL" id="KRM08004.1"/>
    </source>
</evidence>
<keyword evidence="4" id="KW-0808">Transferase</keyword>
<dbReference type="GO" id="GO:0030158">
    <property type="term" value="F:protein xylosyltransferase activity"/>
    <property type="evidence" value="ECO:0007669"/>
    <property type="project" value="InterPro"/>
</dbReference>
<dbReference type="GO" id="GO:0016020">
    <property type="term" value="C:membrane"/>
    <property type="evidence" value="ECO:0007669"/>
    <property type="project" value="InterPro"/>
</dbReference>
<dbReference type="PANTHER" id="PTHR46025">
    <property type="entry name" value="XYLOSYLTRANSFERASE OXT"/>
    <property type="match status" value="1"/>
</dbReference>
<comment type="subcellular location">
    <subcellularLocation>
        <location evidence="2">Endoplasmic reticulum membrane</location>
        <topology evidence="2">Single-pass type II membrane protein</topology>
    </subcellularLocation>
    <subcellularLocation>
        <location evidence="1">Golgi apparatus membrane</location>
        <topology evidence="1">Single-pass type II membrane protein</topology>
    </subcellularLocation>
</comment>
<dbReference type="GO" id="GO:0046872">
    <property type="term" value="F:metal ion binding"/>
    <property type="evidence" value="ECO:0007669"/>
    <property type="project" value="UniProtKB-KW"/>
</dbReference>